<keyword evidence="1" id="KW-1133">Transmembrane helix</keyword>
<dbReference type="Proteomes" id="UP000178176">
    <property type="component" value="Unassembled WGS sequence"/>
</dbReference>
<protein>
    <recommendedName>
        <fullName evidence="4">Type 4 fimbrial biogenesis protein PilX N-terminal domain-containing protein</fullName>
    </recommendedName>
</protein>
<proteinExistence type="predicted"/>
<evidence type="ECO:0008006" key="4">
    <source>
        <dbReference type="Google" id="ProtNLM"/>
    </source>
</evidence>
<accession>A0A1F4YE30</accession>
<reference evidence="2 3" key="1">
    <citation type="journal article" date="2016" name="Nat. Commun.">
        <title>Thousands of microbial genomes shed light on interconnected biogeochemical processes in an aquifer system.</title>
        <authorList>
            <person name="Anantharaman K."/>
            <person name="Brown C.T."/>
            <person name="Hug L.A."/>
            <person name="Sharon I."/>
            <person name="Castelle C.J."/>
            <person name="Probst A.J."/>
            <person name="Thomas B.C."/>
            <person name="Singh A."/>
            <person name="Wilkins M.J."/>
            <person name="Karaoz U."/>
            <person name="Brodie E.L."/>
            <person name="Williams K.H."/>
            <person name="Hubbard S.S."/>
            <person name="Banfield J.F."/>
        </authorList>
    </citation>
    <scope>NUCLEOTIDE SEQUENCE [LARGE SCALE GENOMIC DNA]</scope>
</reference>
<keyword evidence="1" id="KW-0812">Transmembrane</keyword>
<sequence>MKSGQALIMLLVFVAVAITITTAAIMILFTNSQATADVYSGQSAYVLAESGAENALIRLLRDPGYTGGDTLTIGTGIATISVTGSEPKTITSIGTDGNYQRRIQIVVSLANNILSVISWREISP</sequence>
<feature type="transmembrane region" description="Helical" evidence="1">
    <location>
        <begin position="7"/>
        <end position="29"/>
    </location>
</feature>
<comment type="caution">
    <text evidence="2">The sequence shown here is derived from an EMBL/GenBank/DDBJ whole genome shotgun (WGS) entry which is preliminary data.</text>
</comment>
<dbReference type="EMBL" id="MEXH01000020">
    <property type="protein sequence ID" value="OGC92239.1"/>
    <property type="molecule type" value="Genomic_DNA"/>
</dbReference>
<name>A0A1F4YE30_9BACT</name>
<organism evidence="2 3">
    <name type="scientific">Candidatus Amesbacteria bacterium RIFCSPHIGHO2_01_FULL_48_32b</name>
    <dbReference type="NCBI Taxonomy" id="1797253"/>
    <lineage>
        <taxon>Bacteria</taxon>
        <taxon>Candidatus Amesiibacteriota</taxon>
    </lineage>
</organism>
<evidence type="ECO:0000313" key="3">
    <source>
        <dbReference type="Proteomes" id="UP000178176"/>
    </source>
</evidence>
<evidence type="ECO:0000313" key="2">
    <source>
        <dbReference type="EMBL" id="OGC92239.1"/>
    </source>
</evidence>
<gene>
    <name evidence="2" type="ORF">A2876_04405</name>
</gene>
<evidence type="ECO:0000256" key="1">
    <source>
        <dbReference type="SAM" id="Phobius"/>
    </source>
</evidence>
<keyword evidence="1" id="KW-0472">Membrane</keyword>
<dbReference type="AlphaFoldDB" id="A0A1F4YE30"/>